<keyword evidence="6" id="KW-0326">Glycosidase</keyword>
<dbReference type="GO" id="GO:0006004">
    <property type="term" value="P:fucose metabolic process"/>
    <property type="evidence" value="ECO:0007669"/>
    <property type="project" value="InterPro"/>
</dbReference>
<dbReference type="PROSITE" id="PS51318">
    <property type="entry name" value="TAT"/>
    <property type="match status" value="1"/>
</dbReference>
<evidence type="ECO:0000256" key="2">
    <source>
        <dbReference type="ARBA" id="ARBA00007951"/>
    </source>
</evidence>
<dbReference type="AlphaFoldDB" id="A0A4Q2UTV8"/>
<comment type="similarity">
    <text evidence="2">Belongs to the glycosyl hydrolase 29 family.</text>
</comment>
<dbReference type="InterPro" id="IPR017853">
    <property type="entry name" value="GH"/>
</dbReference>
<dbReference type="SUPFAM" id="SSF51445">
    <property type="entry name" value="(Trans)glycosidases"/>
    <property type="match status" value="1"/>
</dbReference>
<dbReference type="GO" id="GO:0005764">
    <property type="term" value="C:lysosome"/>
    <property type="evidence" value="ECO:0007669"/>
    <property type="project" value="TreeGrafter"/>
</dbReference>
<sequence>MAMQTPYQNRRLFLQQAATLSLGAAAGLSTSAQAAPAPAAATPPTDTPQPTDVQKRWMDLKFGMFVHFGINTYYDTEWSDGTLDPVRFNPTRLDTDQWCRVAKAAGMNYIVFITKHHDGFCLWPSQHTRYSVASTPFGRDVLQLAVASARKHGLKVGLYYSLWDRREKTHDTDDWAYVDFMKKQLHELLTNYGDIVELWFDGFWKKQKTGWTKKGEIEGELAPKDARANRDQAFIEAWRNEGAYRWQMDHVYQYIKSLQPDCLVMNNSTTAYPGVPLHPVDIRSGEKYTRPTTDQKVWNWLGRDRFLPMQIETTMSTKGDKQFPSGNWFWHEWDHSVASKEQIKSWLSTAAQMQANLLLNVGPMASGRLRPEDEQVLLSL</sequence>
<feature type="chain" id="PRO_5020693122" description="alpha-L-fucosidase" evidence="7">
    <location>
        <begin position="35"/>
        <end position="380"/>
    </location>
</feature>
<dbReference type="Proteomes" id="UP000290407">
    <property type="component" value="Unassembled WGS sequence"/>
</dbReference>
<dbReference type="SMART" id="SM00812">
    <property type="entry name" value="Alpha_L_fucos"/>
    <property type="match status" value="1"/>
</dbReference>
<name>A0A4Q2UTV8_9BACT</name>
<protein>
    <recommendedName>
        <fullName evidence="3">alpha-L-fucosidase</fullName>
        <ecNumber evidence="3">3.2.1.51</ecNumber>
    </recommendedName>
</protein>
<evidence type="ECO:0000256" key="7">
    <source>
        <dbReference type="SAM" id="SignalP"/>
    </source>
</evidence>
<evidence type="ECO:0000256" key="5">
    <source>
        <dbReference type="ARBA" id="ARBA00022801"/>
    </source>
</evidence>
<comment type="caution">
    <text evidence="9">The sequence shown here is derived from an EMBL/GenBank/DDBJ whole genome shotgun (WGS) entry which is preliminary data.</text>
</comment>
<dbReference type="InterPro" id="IPR000933">
    <property type="entry name" value="Glyco_hydro_29"/>
</dbReference>
<dbReference type="PANTHER" id="PTHR10030">
    <property type="entry name" value="ALPHA-L-FUCOSIDASE"/>
    <property type="match status" value="1"/>
</dbReference>
<feature type="signal peptide" evidence="7">
    <location>
        <begin position="1"/>
        <end position="34"/>
    </location>
</feature>
<proteinExistence type="inferred from homology"/>
<dbReference type="InterPro" id="IPR016286">
    <property type="entry name" value="FUC_metazoa-typ"/>
</dbReference>
<evidence type="ECO:0000256" key="3">
    <source>
        <dbReference type="ARBA" id="ARBA00012662"/>
    </source>
</evidence>
<dbReference type="PANTHER" id="PTHR10030:SF37">
    <property type="entry name" value="ALPHA-L-FUCOSIDASE-RELATED"/>
    <property type="match status" value="1"/>
</dbReference>
<dbReference type="GO" id="GO:0016139">
    <property type="term" value="P:glycoside catabolic process"/>
    <property type="evidence" value="ECO:0007669"/>
    <property type="project" value="TreeGrafter"/>
</dbReference>
<evidence type="ECO:0000259" key="8">
    <source>
        <dbReference type="Pfam" id="PF01120"/>
    </source>
</evidence>
<evidence type="ECO:0000313" key="9">
    <source>
        <dbReference type="EMBL" id="RYC71210.1"/>
    </source>
</evidence>
<evidence type="ECO:0000256" key="4">
    <source>
        <dbReference type="ARBA" id="ARBA00022729"/>
    </source>
</evidence>
<keyword evidence="5" id="KW-0378">Hydrolase</keyword>
<gene>
    <name evidence="9" type="ORF">EQG79_03430</name>
</gene>
<evidence type="ECO:0000256" key="6">
    <source>
        <dbReference type="ARBA" id="ARBA00023295"/>
    </source>
</evidence>
<dbReference type="EC" id="3.2.1.51" evidence="3"/>
<evidence type="ECO:0000313" key="10">
    <source>
        <dbReference type="Proteomes" id="UP000290407"/>
    </source>
</evidence>
<comment type="function">
    <text evidence="1">Alpha-L-fucosidase is responsible for hydrolyzing the alpha-1,6-linked fucose joined to the reducing-end N-acetylglucosamine of the carbohydrate moieties of glycoproteins.</text>
</comment>
<dbReference type="Gene3D" id="3.20.20.80">
    <property type="entry name" value="Glycosidases"/>
    <property type="match status" value="1"/>
</dbReference>
<dbReference type="InterPro" id="IPR006311">
    <property type="entry name" value="TAT_signal"/>
</dbReference>
<dbReference type="EMBL" id="SBLB01000001">
    <property type="protein sequence ID" value="RYC71210.1"/>
    <property type="molecule type" value="Genomic_DNA"/>
</dbReference>
<keyword evidence="4 7" id="KW-0732">Signal</keyword>
<dbReference type="PIRSF" id="PIRSF001092">
    <property type="entry name" value="Alpha-L-fucosidase"/>
    <property type="match status" value="1"/>
</dbReference>
<dbReference type="InterPro" id="IPR057739">
    <property type="entry name" value="Glyco_hydro_29_N"/>
</dbReference>
<dbReference type="Pfam" id="PF01120">
    <property type="entry name" value="Alpha_L_fucos"/>
    <property type="match status" value="1"/>
</dbReference>
<feature type="domain" description="Glycoside hydrolase family 29 N-terminal" evidence="8">
    <location>
        <begin position="34"/>
        <end position="379"/>
    </location>
</feature>
<organism evidence="9 10">
    <name type="scientific">Spirosoma sordidisoli</name>
    <dbReference type="NCBI Taxonomy" id="2502893"/>
    <lineage>
        <taxon>Bacteria</taxon>
        <taxon>Pseudomonadati</taxon>
        <taxon>Bacteroidota</taxon>
        <taxon>Cytophagia</taxon>
        <taxon>Cytophagales</taxon>
        <taxon>Cytophagaceae</taxon>
        <taxon>Spirosoma</taxon>
    </lineage>
</organism>
<evidence type="ECO:0000256" key="1">
    <source>
        <dbReference type="ARBA" id="ARBA00004071"/>
    </source>
</evidence>
<keyword evidence="10" id="KW-1185">Reference proteome</keyword>
<reference evidence="9 10" key="1">
    <citation type="submission" date="2019-01" db="EMBL/GenBank/DDBJ databases">
        <title>Spirosoma flava sp. nov., a propanil-degrading bacterium isolated from herbicide-contaminated soil.</title>
        <authorList>
            <person name="Zhang L."/>
            <person name="Jiang J.-D."/>
        </authorList>
    </citation>
    <scope>NUCLEOTIDE SEQUENCE [LARGE SCALE GENOMIC DNA]</scope>
    <source>
        <strain evidence="9 10">TY50</strain>
    </source>
</reference>
<accession>A0A4Q2UTV8</accession>
<dbReference type="GO" id="GO:0004560">
    <property type="term" value="F:alpha-L-fucosidase activity"/>
    <property type="evidence" value="ECO:0007669"/>
    <property type="project" value="InterPro"/>
</dbReference>